<dbReference type="InterPro" id="IPR010664">
    <property type="entry name" value="LipoPS_assembly_LptC-rel"/>
</dbReference>
<dbReference type="NCBIfam" id="TIGR04409">
    <property type="entry name" value="LptC_YrbK"/>
    <property type="match status" value="1"/>
</dbReference>
<dbReference type="GeneID" id="60201339"/>
<gene>
    <name evidence="1" type="ordered locus">P9515_09471</name>
</gene>
<dbReference type="HOGENOM" id="CLU_1407681_0_0_3"/>
<dbReference type="Proteomes" id="UP000001589">
    <property type="component" value="Chromosome"/>
</dbReference>
<dbReference type="EMBL" id="CP000552">
    <property type="protein sequence ID" value="ABM72154.1"/>
    <property type="molecule type" value="Genomic_DNA"/>
</dbReference>
<accession>A2BWJ3</accession>
<dbReference type="InterPro" id="IPR026265">
    <property type="entry name" value="LptC"/>
</dbReference>
<protein>
    <submittedName>
        <fullName evidence="1">Possible SMC domain N terminal domain</fullName>
    </submittedName>
</protein>
<dbReference type="GO" id="GO:0005886">
    <property type="term" value="C:plasma membrane"/>
    <property type="evidence" value="ECO:0007669"/>
    <property type="project" value="InterPro"/>
</dbReference>
<dbReference type="OrthoDB" id="539333at2"/>
<name>A2BWJ3_PROM5</name>
<dbReference type="GO" id="GO:0015221">
    <property type="term" value="F:lipopolysaccharide transmembrane transporter activity"/>
    <property type="evidence" value="ECO:0007669"/>
    <property type="project" value="InterPro"/>
</dbReference>
<evidence type="ECO:0000313" key="1">
    <source>
        <dbReference type="EMBL" id="ABM72154.1"/>
    </source>
</evidence>
<reference evidence="1 2" key="1">
    <citation type="journal article" date="2007" name="PLoS Genet.">
        <title>Patterns and implications of gene gain and loss in the evolution of Prochlorococcus.</title>
        <authorList>
            <person name="Kettler G.C."/>
            <person name="Martiny A.C."/>
            <person name="Huang K."/>
            <person name="Zucker J."/>
            <person name="Coleman M.L."/>
            <person name="Rodrigue S."/>
            <person name="Chen F."/>
            <person name="Lapidus A."/>
            <person name="Ferriera S."/>
            <person name="Johnson J."/>
            <person name="Steglich C."/>
            <person name="Church G.M."/>
            <person name="Richardson P."/>
            <person name="Chisholm S.W."/>
        </authorList>
    </citation>
    <scope>NUCLEOTIDE SEQUENCE [LARGE SCALE GENOMIC DNA]</scope>
    <source>
        <strain evidence="1 2">MIT 9515</strain>
    </source>
</reference>
<organism evidence="1 2">
    <name type="scientific">Prochlorococcus marinus (strain MIT 9515)</name>
    <dbReference type="NCBI Taxonomy" id="167542"/>
    <lineage>
        <taxon>Bacteria</taxon>
        <taxon>Bacillati</taxon>
        <taxon>Cyanobacteriota</taxon>
        <taxon>Cyanophyceae</taxon>
        <taxon>Synechococcales</taxon>
        <taxon>Prochlorococcaceae</taxon>
        <taxon>Prochlorococcus</taxon>
    </lineage>
</organism>
<dbReference type="STRING" id="167542.P9515_09471"/>
<dbReference type="eggNOG" id="ENOG5032HHK">
    <property type="taxonomic scope" value="Bacteria"/>
</dbReference>
<proteinExistence type="predicted"/>
<dbReference type="KEGG" id="pmc:P9515_09471"/>
<dbReference type="RefSeq" id="WP_011820257.1">
    <property type="nucleotide sequence ID" value="NC_008817.1"/>
</dbReference>
<dbReference type="AlphaFoldDB" id="A2BWJ3"/>
<evidence type="ECO:0000313" key="2">
    <source>
        <dbReference type="Proteomes" id="UP000001589"/>
    </source>
</evidence>
<dbReference type="Gene3D" id="2.60.450.10">
    <property type="entry name" value="Lipopolysaccharide (LPS) transport protein A like domain"/>
    <property type="match status" value="1"/>
</dbReference>
<sequence length="208" mass="24275">MNRFYKLFLITTIIIGGCKTRDIEDKITNQSINSLNMNIFSNEGNKLLSIESPYSRYDREKNTLNLNETTINLFQNNESEYIINSDKSKLSNNNTLLELSGNVSVKTLLKQEDKLYSNSFKWDIKNSEFLLIGNVLFQNDSITLSSNKAILNKKNKIIEFYNPVKYKFNNSNKDSGYEVNSENAYYDIDKKSVIFRSKEERVRSKIYF</sequence>
<dbReference type="Pfam" id="PF06835">
    <property type="entry name" value="LptC"/>
    <property type="match status" value="1"/>
</dbReference>
<dbReference type="PROSITE" id="PS51257">
    <property type="entry name" value="PROKAR_LIPOPROTEIN"/>
    <property type="match status" value="1"/>
</dbReference>